<dbReference type="EMBL" id="LAZR01031661">
    <property type="protein sequence ID" value="KKL53081.1"/>
    <property type="molecule type" value="Genomic_DNA"/>
</dbReference>
<evidence type="ECO:0000313" key="2">
    <source>
        <dbReference type="EMBL" id="KKL70583.1"/>
    </source>
</evidence>
<proteinExistence type="predicted"/>
<dbReference type="EMBL" id="LAZR01025857">
    <property type="protein sequence ID" value="KKL70583.1"/>
    <property type="molecule type" value="Genomic_DNA"/>
</dbReference>
<dbReference type="AlphaFoldDB" id="A0A0F9E954"/>
<accession>A0A0F9E954</accession>
<sequence length="94" mass="10818">MTDTLKPDHKCEKIATAYMTEGRDWWVGRLLETVKEHPQETHCLHMLTPLKDVVFLVNEADFQWLTVLARAAIGPLDERWLESVTCGAIKRAQN</sequence>
<reference evidence="2" key="1">
    <citation type="journal article" date="2015" name="Nature">
        <title>Complex archaea that bridge the gap between prokaryotes and eukaryotes.</title>
        <authorList>
            <person name="Spang A."/>
            <person name="Saw J.H."/>
            <person name="Jorgensen S.L."/>
            <person name="Zaremba-Niedzwiedzka K."/>
            <person name="Martijn J."/>
            <person name="Lind A.E."/>
            <person name="van Eijk R."/>
            <person name="Schleper C."/>
            <person name="Guy L."/>
            <person name="Ettema T.J."/>
        </authorList>
    </citation>
    <scope>NUCLEOTIDE SEQUENCE</scope>
</reference>
<evidence type="ECO:0000313" key="1">
    <source>
        <dbReference type="EMBL" id="KKL53081.1"/>
    </source>
</evidence>
<name>A0A0F9E954_9ZZZZ</name>
<protein>
    <submittedName>
        <fullName evidence="2">Uncharacterized protein</fullName>
    </submittedName>
</protein>
<organism evidence="2">
    <name type="scientific">marine sediment metagenome</name>
    <dbReference type="NCBI Taxonomy" id="412755"/>
    <lineage>
        <taxon>unclassified sequences</taxon>
        <taxon>metagenomes</taxon>
        <taxon>ecological metagenomes</taxon>
    </lineage>
</organism>
<comment type="caution">
    <text evidence="2">The sequence shown here is derived from an EMBL/GenBank/DDBJ whole genome shotgun (WGS) entry which is preliminary data.</text>
</comment>
<gene>
    <name evidence="2" type="ORF">LCGC14_2103500</name>
    <name evidence="1" type="ORF">LCGC14_2279010</name>
</gene>